<feature type="region of interest" description="Disordered" evidence="1">
    <location>
        <begin position="442"/>
        <end position="482"/>
    </location>
</feature>
<evidence type="ECO:0000313" key="2">
    <source>
        <dbReference type="EMBL" id="VDP64294.1"/>
    </source>
</evidence>
<organism evidence="4">
    <name type="scientific">Schistosoma curassoni</name>
    <dbReference type="NCBI Taxonomy" id="6186"/>
    <lineage>
        <taxon>Eukaryota</taxon>
        <taxon>Metazoa</taxon>
        <taxon>Spiralia</taxon>
        <taxon>Lophotrochozoa</taxon>
        <taxon>Platyhelminthes</taxon>
        <taxon>Trematoda</taxon>
        <taxon>Digenea</taxon>
        <taxon>Strigeidida</taxon>
        <taxon>Schistosomatoidea</taxon>
        <taxon>Schistosomatidae</taxon>
        <taxon>Schistosoma</taxon>
    </lineage>
</organism>
<feature type="region of interest" description="Disordered" evidence="1">
    <location>
        <begin position="769"/>
        <end position="817"/>
    </location>
</feature>
<name>A0A183KRX2_9TREM</name>
<protein>
    <submittedName>
        <fullName evidence="4">Non-specific serine/threonine protein kinase</fullName>
    </submittedName>
</protein>
<evidence type="ECO:0000256" key="1">
    <source>
        <dbReference type="SAM" id="MobiDB-lite"/>
    </source>
</evidence>
<evidence type="ECO:0000313" key="3">
    <source>
        <dbReference type="Proteomes" id="UP000279833"/>
    </source>
</evidence>
<proteinExistence type="predicted"/>
<gene>
    <name evidence="2" type="ORF">SCUD_LOCUS17808</name>
</gene>
<feature type="region of interest" description="Disordered" evidence="1">
    <location>
        <begin position="882"/>
        <end position="905"/>
    </location>
</feature>
<feature type="compositionally biased region" description="Low complexity" evidence="1">
    <location>
        <begin position="589"/>
        <end position="603"/>
    </location>
</feature>
<keyword evidence="3" id="KW-1185">Reference proteome</keyword>
<feature type="compositionally biased region" description="Low complexity" evidence="1">
    <location>
        <begin position="535"/>
        <end position="547"/>
    </location>
</feature>
<feature type="compositionally biased region" description="Low complexity" evidence="1">
    <location>
        <begin position="91"/>
        <end position="101"/>
    </location>
</feature>
<evidence type="ECO:0000313" key="4">
    <source>
        <dbReference type="WBParaSite" id="SCUD_0001781101-mRNA-1"/>
    </source>
</evidence>
<reference evidence="2 3" key="2">
    <citation type="submission" date="2018-11" db="EMBL/GenBank/DDBJ databases">
        <authorList>
            <consortium name="Pathogen Informatics"/>
        </authorList>
    </citation>
    <scope>NUCLEOTIDE SEQUENCE [LARGE SCALE GENOMIC DNA]</scope>
    <source>
        <strain evidence="2">Dakar</strain>
        <strain evidence="3">Dakar, Senegal</strain>
    </source>
</reference>
<feature type="region of interest" description="Disordered" evidence="1">
    <location>
        <begin position="91"/>
        <end position="113"/>
    </location>
</feature>
<accession>A0A183KRX2</accession>
<dbReference type="EMBL" id="UZAK01040245">
    <property type="protein sequence ID" value="VDP64294.1"/>
    <property type="molecule type" value="Genomic_DNA"/>
</dbReference>
<feature type="region of interest" description="Disordered" evidence="1">
    <location>
        <begin position="279"/>
        <end position="298"/>
    </location>
</feature>
<feature type="compositionally biased region" description="Polar residues" evidence="1">
    <location>
        <begin position="102"/>
        <end position="113"/>
    </location>
</feature>
<feature type="region of interest" description="Disordered" evidence="1">
    <location>
        <begin position="535"/>
        <end position="568"/>
    </location>
</feature>
<reference evidence="4" key="1">
    <citation type="submission" date="2016-06" db="UniProtKB">
        <authorList>
            <consortium name="WormBaseParasite"/>
        </authorList>
    </citation>
    <scope>IDENTIFICATION</scope>
</reference>
<feature type="compositionally biased region" description="Polar residues" evidence="1">
    <location>
        <begin position="472"/>
        <end position="482"/>
    </location>
</feature>
<feature type="region of interest" description="Disordered" evidence="1">
    <location>
        <begin position="589"/>
        <end position="614"/>
    </location>
</feature>
<dbReference type="AlphaFoldDB" id="A0A183KRX2"/>
<sequence length="1029" mass="112218">LPKNKISHSLLPSHTTISSTIINQLYSYSPNNNNYYYYTPVSNRCPSLISLNSSPCSEPCLSKINLIHSLSSSFGVDYNHDLSLNNNTSKSLLSSPSLSQNMKGRNNNDDSMLSDVQKSFHSEMMTGGSSVLLSSPSSSPPMPSIDLKYHPLFRCNNTVEKSLVGSLSNYCDVEFLNELRLYLLRMNSHHNDIGNNNISGLIESSQQRKQNVNDNDTIGENVTCIRDMHHGSNDDSDILQLSLHSDKQTQSLSSSASSSGGLITTKRSDITRSKALYGNNTIDSNINEPNYSTNQLSCNSSTRQSYLSKLFDRSISSNVKSLSPSIFSPTIRANTLPTTRILRQQSINHKSTWNNGNNHLICVNSSKVDTTNQDILANSNSISSINQKVDNRLHFSYRSDHRNSTVQDKHHFKMNTTISNDKLNSLLTRKFSHQPEIDHFSRIITTNTSSSNNNNKSNANRRSRKSNEQPSDKSTLSNCNVEQQMPVEYPVYNNLIELRESARSLSNDGVGSMLTYGLKSIPSLQSSLITSTSGSLQSESSLSSQSLHVTTNEDNSYHHHHHPNQSTTANYVNLPMFWSNHHSTTAITTTPTPSSMFSRSSTSCQRQHSTDVTTTVTTTIEPRLYANIMPLNTTSKYQSARNKQQHNKTDLSLLSKNHIRYSGVGTPPSVADFTGNSSNSSLNGESQLPSGVIIDHNSKITDISNKSHSLDPNSVTNFIPTTTSSIIPQYCPVAVVASARAAANLPTNSDYSNLPDEVRDPSRNYAMVDLRPSPATKNSIDTDSYGGGGIRGEDGNLLTSSISSSRRRHSHSLSSVTTTDHPSILLNYIHVIAASNNRFTSITTTADDAVQLSGPCSVGDSNHNHNNKSLICDFGNSPNSSNSSSSGLGVTSSSSSSTGSSLVPVSSTSFGDTFSCRSMTSSGISSVEGGGVVVSDMVELSSCSPPDENCVNYTQIDFARTMALGELSGDIMAQENQTFHKLPSTTTGIRIANRWSSSNSNKIDRTTSVKKTLCRSIRLIGRGTRKKVG</sequence>
<dbReference type="Proteomes" id="UP000279833">
    <property type="component" value="Unassembled WGS sequence"/>
</dbReference>
<dbReference type="WBParaSite" id="SCUD_0001781101-mRNA-1">
    <property type="protein sequence ID" value="SCUD_0001781101-mRNA-1"/>
    <property type="gene ID" value="SCUD_0001781101"/>
</dbReference>
<feature type="compositionally biased region" description="Low complexity" evidence="1">
    <location>
        <begin position="442"/>
        <end position="458"/>
    </location>
</feature>